<feature type="region of interest" description="Disordered" evidence="3">
    <location>
        <begin position="1621"/>
        <end position="1663"/>
    </location>
</feature>
<dbReference type="Pfam" id="PF12624">
    <property type="entry name" value="VPS13_N"/>
    <property type="match status" value="1"/>
</dbReference>
<dbReference type="GO" id="GO:0045053">
    <property type="term" value="P:protein retention in Golgi apparatus"/>
    <property type="evidence" value="ECO:0007669"/>
    <property type="project" value="TreeGrafter"/>
</dbReference>
<dbReference type="Proteomes" id="UP000541610">
    <property type="component" value="Unassembled WGS sequence"/>
</dbReference>
<dbReference type="InterPro" id="IPR026854">
    <property type="entry name" value="VPS13_N"/>
</dbReference>
<accession>A0A7J6NCT0</accession>
<proteinExistence type="inferred from homology"/>
<dbReference type="OrthoDB" id="272810at2759"/>
<keyword evidence="2" id="KW-0813">Transport</keyword>
<reference evidence="5 6" key="1">
    <citation type="submission" date="2020-04" db="EMBL/GenBank/DDBJ databases">
        <title>Perkinsus olseni comparative genomics.</title>
        <authorList>
            <person name="Bogema D.R."/>
        </authorList>
    </citation>
    <scope>NUCLEOTIDE SEQUENCE [LARGE SCALE GENOMIC DNA]</scope>
    <source>
        <strain evidence="5">00978-12</strain>
    </source>
</reference>
<evidence type="ECO:0000313" key="6">
    <source>
        <dbReference type="Proteomes" id="UP000541610"/>
    </source>
</evidence>
<evidence type="ECO:0000256" key="3">
    <source>
        <dbReference type="SAM" id="MobiDB-lite"/>
    </source>
</evidence>
<feature type="compositionally biased region" description="Low complexity" evidence="3">
    <location>
        <begin position="1650"/>
        <end position="1660"/>
    </location>
</feature>
<dbReference type="PANTHER" id="PTHR16166:SF93">
    <property type="entry name" value="INTERMEMBRANE LIPID TRANSFER PROTEIN VPS13"/>
    <property type="match status" value="1"/>
</dbReference>
<gene>
    <name evidence="5" type="primary">VPS13B_2</name>
    <name evidence="5" type="ORF">FOZ60_011680</name>
</gene>
<name>A0A7J6NCT0_PEROL</name>
<evidence type="ECO:0000256" key="1">
    <source>
        <dbReference type="ARBA" id="ARBA00006545"/>
    </source>
</evidence>
<organism evidence="5 6">
    <name type="scientific">Perkinsus olseni</name>
    <name type="common">Perkinsus atlanticus</name>
    <dbReference type="NCBI Taxonomy" id="32597"/>
    <lineage>
        <taxon>Eukaryota</taxon>
        <taxon>Sar</taxon>
        <taxon>Alveolata</taxon>
        <taxon>Perkinsozoa</taxon>
        <taxon>Perkinsea</taxon>
        <taxon>Perkinsida</taxon>
        <taxon>Perkinsidae</taxon>
        <taxon>Perkinsus</taxon>
    </lineage>
</organism>
<evidence type="ECO:0000256" key="2">
    <source>
        <dbReference type="ARBA" id="ARBA00022448"/>
    </source>
</evidence>
<dbReference type="EMBL" id="JABANP010000492">
    <property type="protein sequence ID" value="KAF4681715.1"/>
    <property type="molecule type" value="Genomic_DNA"/>
</dbReference>
<evidence type="ECO:0000313" key="5">
    <source>
        <dbReference type="EMBL" id="KAF4681715.1"/>
    </source>
</evidence>
<protein>
    <submittedName>
        <fullName evidence="5">Vacuolar protein sorting-associated protein 13B</fullName>
    </submittedName>
</protein>
<dbReference type="InterPro" id="IPR026847">
    <property type="entry name" value="VPS13"/>
</dbReference>
<comment type="caution">
    <text evidence="5">The sequence shown here is derived from an EMBL/GenBank/DDBJ whole genome shotgun (WGS) entry which is preliminary data.</text>
</comment>
<dbReference type="PANTHER" id="PTHR16166">
    <property type="entry name" value="VACUOLAR PROTEIN SORTING-ASSOCIATED PROTEIN VPS13"/>
    <property type="match status" value="1"/>
</dbReference>
<evidence type="ECO:0000259" key="4">
    <source>
        <dbReference type="Pfam" id="PF12624"/>
    </source>
</evidence>
<comment type="similarity">
    <text evidence="1">Belongs to the VPS13 family.</text>
</comment>
<dbReference type="GO" id="GO:0006623">
    <property type="term" value="P:protein targeting to vacuole"/>
    <property type="evidence" value="ECO:0007669"/>
    <property type="project" value="TreeGrafter"/>
</dbReference>
<sequence>MFTRLVSSIANSYIVSFLRDFLSGYVDNVDPAQLKASLDKGEVSLSALRLKRDIFDFLSIPVTVVIGYVGVLSIKIPWRSLASQPIIVTIDDVIIVLRTMATSEWDEQREIHLKEEYKTRALEVFDFLHLSVQDDKKPKSLVWRIASSLFANLQVRITNAHLRLEDSHSGGRQRGVSIGAEVEEASLSSCHTSFSRNSTGASPAAATPNVSCKLADVRRFAIYLEAWPADRAAAASSSPRSWCPELTHNLSDEEHKDRAVECLQRAGRSESYALQPVDGELRIMTTKVPTRTGPNECFSPHDGEWIPKGMGNNCSDDRRVASYLPAVYVGFVFPEAEFQFSNEQLMDLSKLIYYHVYLYGNFYYAIYYNDKDLQASIEEKKEYMEAWARKCSILVDRNGVTNKELSELELKLRDFEAQYHLDYIMAVRREAVMKLRKPGRSAVESEAFRSGIVSSIIQAISPRKSRPSLEVTSTTSRAVAGERAVEELQEMLGESIFEDDEDQTQATVDGWTVDFSLELDLSRCKVIYRLDQEGQDICSLECGRLRLLSDTMADHSWSVSLGLVQPRLRMVFNEGLASNRTGDEKNPVDLETVLEIEGGGPEEGSDLFMRVGMAQSKREDMPDVTVRGFSCGQIRLVVIPEILVTLAVEIRSRLDVGGPMQAILQSASEKIQRMLKKGLELAKDIARGNYEHRSVDLQLDLGAPVLVLIPRDPRAGCSDAILLEVGGVSLRSEIRDKVNSTRGISVEDAFDLYDVVAVGNSAWYLPSCCWAPSQEDVGAQEIWKRSGFKVHARVCHLPRERLLPNAVMLIELSQLKINLTEKCLELVIAILLSAVHELEKVDEIVGLREFEVAVPPTPVTTRCTPTTEGIRADAGLDCAYSAHAHFSLWATFNCPGVTIALPSAPLSVTSNGQKMTLMSNADGSFSQLWEIGAPSGVTSDRDESHRRVFSIGQSSPVNAELGLVDELRGATVDELQRHIRCRLEDSERKNCVIRVSGGSARDCDVAIEGIGPIVFWIDWPLLHDVCKLATRLSLIITLVNNLTAEWYRLVGYLDTAAICSSAGIESWIRWSASLACTNCSVWVPLEDHSGSSPLEWKSWGGDTPPILVADFHLAYSAVWSSGEPQPLGWYKDVIITVTLSQSTISLGTSKCTSTESWRLRGSTSHRIVEPFHARLLFKSKEKGRTLKTNVEVNPVKVVLSTSDIVIIGAIAEICASLYSGVDADCHKLSLDLGLSAVQEQLNGVEGETQPSSYPPSESSDVVTSPREVLSTRFAFKVATLQVEIVDAGTATVFRSSRPKASFKFAMATIEDLSITSSSEVDITFTSHLSSAALQEWLLDLSLGVDVFSRPLSGYEPCVEPVQLRMVLGSDKGGLSDDLWRLTLNSTWVNILITECCLESVLAFYHSLVTRLQEFSSTIDETYHREWVLDSAQNASPKRVASPTLEPRSVQVTFAAPVCESPASRMPGQERAYHRAHEFSAGKVLVDRFTSTAALWMGDALPVSPTEASGAEPLVSALEPSVGYETPLSIDWSSASIWQKMMLYKEQNLVVTTRTENDDPAAAREATTSNAQLQAESKFDFVRSTAGSEVGPGRSFYGSRRVLPSQQTIPLLWRVMQEDGYSHGPPGLPGPLSRGRYLSLPSLPSPPPSPDSFASPDLASAQPRPSLVDIKGSLSSLDVGMAGRRGPKLTNLTGLPILVRTARDDPERGVTRTGKTIDDWLKVVNGCRDGFALPVNESEGSTLPFELCIQLGCHKVFLERLGPLNQSSSRVHSFRVPVEAFRATNVLRNTPKGVIRDSSPTRGSVESESGILNRARREWTTVRIMVRVELHPNLSVWDVCVSSLYTVVNDTSATLVIVGPRREPWTNSGGGDVPSGGSFMQTRGAGNHPRGSKSSTRAELVRSTYVPPHLILAPGEAVPIPIDWMLPEQCFRSKPRAIGMSTCYSRLSMGRHR</sequence>
<feature type="domain" description="Chorein N-terminal" evidence="4">
    <location>
        <begin position="12"/>
        <end position="284"/>
    </location>
</feature>
<feature type="compositionally biased region" description="Low complexity" evidence="3">
    <location>
        <begin position="1621"/>
        <end position="1641"/>
    </location>
</feature>